<keyword evidence="3" id="KW-1185">Reference proteome</keyword>
<comment type="caution">
    <text evidence="2">The sequence shown here is derived from an EMBL/GenBank/DDBJ whole genome shotgun (WGS) entry which is preliminary data.</text>
</comment>
<feature type="compositionally biased region" description="Basic and acidic residues" evidence="1">
    <location>
        <begin position="67"/>
        <end position="80"/>
    </location>
</feature>
<evidence type="ECO:0000256" key="1">
    <source>
        <dbReference type="SAM" id="MobiDB-lite"/>
    </source>
</evidence>
<name>A0ABR7EGJ1_9FIRM</name>
<evidence type="ECO:0000313" key="2">
    <source>
        <dbReference type="EMBL" id="MBC5648259.1"/>
    </source>
</evidence>
<reference evidence="2 3" key="1">
    <citation type="submission" date="2020-08" db="EMBL/GenBank/DDBJ databases">
        <title>Genome public.</title>
        <authorList>
            <person name="Liu C."/>
            <person name="Sun Q."/>
        </authorList>
    </citation>
    <scope>NUCLEOTIDE SEQUENCE [LARGE SCALE GENOMIC DNA]</scope>
    <source>
        <strain evidence="2 3">NSJ-35</strain>
    </source>
</reference>
<feature type="region of interest" description="Disordered" evidence="1">
    <location>
        <begin position="35"/>
        <end position="81"/>
    </location>
</feature>
<gene>
    <name evidence="2" type="ORF">H8S18_07915</name>
</gene>
<dbReference type="RefSeq" id="WP_186857773.1">
    <property type="nucleotide sequence ID" value="NZ_JACOON010000004.1"/>
</dbReference>
<organism evidence="2 3">
    <name type="scientific">Christensenella tenuis</name>
    <dbReference type="NCBI Taxonomy" id="2763033"/>
    <lineage>
        <taxon>Bacteria</taxon>
        <taxon>Bacillati</taxon>
        <taxon>Bacillota</taxon>
        <taxon>Clostridia</taxon>
        <taxon>Christensenellales</taxon>
        <taxon>Christensenellaceae</taxon>
        <taxon>Christensenella</taxon>
    </lineage>
</organism>
<dbReference type="Proteomes" id="UP000606889">
    <property type="component" value="Unassembled WGS sequence"/>
</dbReference>
<sequence>MDHEEMDVMEWNGEEEPYETDAAQEFGEAISEALDATHEEMEAKQAAADEAAQRRSEERKRRKNTRSAKEKTPRNYEADRIAASARRRMERLQKENDAFAQRMGYEDFRQMQQASAETNLRGFGGAPNPMEREFAHRASQQRFEEELRELNEHFPEAEAWSADDFFALENAQEMVKLAQAGVPLYRAYAAYAVDSIAQRRANAAKRAALNAQSKEHLRKLGGMGNAASGTIPQDVLEQYRLINPDATDAEILAHWNRRD</sequence>
<evidence type="ECO:0000313" key="3">
    <source>
        <dbReference type="Proteomes" id="UP000606889"/>
    </source>
</evidence>
<proteinExistence type="predicted"/>
<accession>A0ABR7EGJ1</accession>
<dbReference type="EMBL" id="JACOON010000004">
    <property type="protein sequence ID" value="MBC5648259.1"/>
    <property type="molecule type" value="Genomic_DNA"/>
</dbReference>
<protein>
    <submittedName>
        <fullName evidence="2">Uncharacterized protein</fullName>
    </submittedName>
</protein>